<dbReference type="PANTHER" id="PTHR11017:SF559">
    <property type="entry name" value="DISEASE RESISTANCE PROTEIN CHL1"/>
    <property type="match status" value="1"/>
</dbReference>
<evidence type="ECO:0000256" key="1">
    <source>
        <dbReference type="ARBA" id="ARBA00022737"/>
    </source>
</evidence>
<comment type="caution">
    <text evidence="3">The sequence shown here is derived from an EMBL/GenBank/DDBJ whole genome shotgun (WGS) entry which is preliminary data.</text>
</comment>
<dbReference type="AlphaFoldDB" id="A0A444XZ25"/>
<evidence type="ECO:0000259" key="2">
    <source>
        <dbReference type="Pfam" id="PF23282"/>
    </source>
</evidence>
<dbReference type="InterPro" id="IPR058192">
    <property type="entry name" value="WHD_ROQ1-like"/>
</dbReference>
<dbReference type="InterPro" id="IPR032675">
    <property type="entry name" value="LRR_dom_sf"/>
</dbReference>
<dbReference type="SUPFAM" id="SSF52058">
    <property type="entry name" value="L domain-like"/>
    <property type="match status" value="1"/>
</dbReference>
<gene>
    <name evidence="3" type="ORF">Ahy_B08g089911</name>
</gene>
<dbReference type="PANTHER" id="PTHR11017">
    <property type="entry name" value="LEUCINE-RICH REPEAT-CONTAINING PROTEIN"/>
    <property type="match status" value="1"/>
</dbReference>
<keyword evidence="1" id="KW-0677">Repeat</keyword>
<proteinExistence type="predicted"/>
<dbReference type="InterPro" id="IPR044974">
    <property type="entry name" value="Disease_R_plants"/>
</dbReference>
<dbReference type="Gene3D" id="3.80.10.10">
    <property type="entry name" value="Ribonuclease Inhibitor"/>
    <property type="match status" value="1"/>
</dbReference>
<dbReference type="Pfam" id="PF23282">
    <property type="entry name" value="WHD_ROQ1"/>
    <property type="match status" value="1"/>
</dbReference>
<protein>
    <recommendedName>
        <fullName evidence="2">Disease resistance protein Roq1-like winged-helix domain-containing protein</fullName>
    </recommendedName>
</protein>
<evidence type="ECO:0000313" key="4">
    <source>
        <dbReference type="Proteomes" id="UP000289738"/>
    </source>
</evidence>
<name>A0A444XZ25_ARAHY</name>
<dbReference type="EMBL" id="SDMP01000018">
    <property type="protein sequence ID" value="RYQ94935.1"/>
    <property type="molecule type" value="Genomic_DNA"/>
</dbReference>
<dbReference type="Proteomes" id="UP000289738">
    <property type="component" value="Chromosome B08"/>
</dbReference>
<accession>A0A444XZ25</accession>
<organism evidence="3 4">
    <name type="scientific">Arachis hypogaea</name>
    <name type="common">Peanut</name>
    <dbReference type="NCBI Taxonomy" id="3818"/>
    <lineage>
        <taxon>Eukaryota</taxon>
        <taxon>Viridiplantae</taxon>
        <taxon>Streptophyta</taxon>
        <taxon>Embryophyta</taxon>
        <taxon>Tracheophyta</taxon>
        <taxon>Spermatophyta</taxon>
        <taxon>Magnoliopsida</taxon>
        <taxon>eudicotyledons</taxon>
        <taxon>Gunneridae</taxon>
        <taxon>Pentapetalae</taxon>
        <taxon>rosids</taxon>
        <taxon>fabids</taxon>
        <taxon>Fabales</taxon>
        <taxon>Fabaceae</taxon>
        <taxon>Papilionoideae</taxon>
        <taxon>50 kb inversion clade</taxon>
        <taxon>dalbergioids sensu lato</taxon>
        <taxon>Dalbergieae</taxon>
        <taxon>Pterocarpus clade</taxon>
        <taxon>Arachis</taxon>
    </lineage>
</organism>
<evidence type="ECO:0000313" key="3">
    <source>
        <dbReference type="EMBL" id="RYQ94935.1"/>
    </source>
</evidence>
<feature type="domain" description="Disease resistance protein Roq1-like winged-helix" evidence="2">
    <location>
        <begin position="2"/>
        <end position="71"/>
    </location>
</feature>
<keyword evidence="4" id="KW-1185">Reference proteome</keyword>
<dbReference type="GO" id="GO:0006952">
    <property type="term" value="P:defense response"/>
    <property type="evidence" value="ECO:0007669"/>
    <property type="project" value="InterPro"/>
</dbReference>
<reference evidence="3 4" key="1">
    <citation type="submission" date="2019-01" db="EMBL/GenBank/DDBJ databases">
        <title>Sequencing of cultivated peanut Arachis hypogaea provides insights into genome evolution and oil improvement.</title>
        <authorList>
            <person name="Chen X."/>
        </authorList>
    </citation>
    <scope>NUCLEOTIDE SEQUENCE [LARGE SCALE GENOMIC DNA]</scope>
    <source>
        <strain evidence="4">cv. Fuhuasheng</strain>
        <tissue evidence="3">Leaves</tissue>
    </source>
</reference>
<sequence length="245" mass="28566">MDQDISLDIAYFFKGRSKEVVTRILDNCGYYIDIGISTLLDRSLLTVTKCGDLEMHDLIEQMGKYIVTQESPNDPSKRSRLRGYHDINYVLTQNRGTEATRDIVVQKQDAYREQHIVRWRGLTFSDISQLKLLNLDGVEALILSYVPSSLRVFRWRRCPMETLPFINESYELVEINLYDSPSIVDVWHGKKFLEKLKYLFLSKYRRLKRIPDLSEAPNLKVLDIQNCEKLNDIPQISQATRALLS</sequence>